<keyword evidence="4" id="KW-1003">Cell membrane</keyword>
<protein>
    <recommendedName>
        <fullName evidence="3">histidine kinase</fullName>
        <ecNumber evidence="3">2.7.13.3</ecNumber>
    </recommendedName>
</protein>
<evidence type="ECO:0000313" key="18">
    <source>
        <dbReference type="Proteomes" id="UP001596028"/>
    </source>
</evidence>
<accession>A0ABV9FN32</accession>
<dbReference type="RefSeq" id="WP_378101902.1">
    <property type="nucleotide sequence ID" value="NZ_JBHSEP010000028.1"/>
</dbReference>
<dbReference type="InterPro" id="IPR003594">
    <property type="entry name" value="HATPase_dom"/>
</dbReference>
<keyword evidence="6 17" id="KW-0808">Transferase</keyword>
<dbReference type="PROSITE" id="PS50109">
    <property type="entry name" value="HIS_KIN"/>
    <property type="match status" value="1"/>
</dbReference>
<feature type="domain" description="HAMP" evidence="16">
    <location>
        <begin position="316"/>
        <end position="368"/>
    </location>
</feature>
<keyword evidence="18" id="KW-1185">Reference proteome</keyword>
<dbReference type="InterPro" id="IPR005467">
    <property type="entry name" value="His_kinase_dom"/>
</dbReference>
<dbReference type="InterPro" id="IPR003660">
    <property type="entry name" value="HAMP_dom"/>
</dbReference>
<keyword evidence="12" id="KW-0902">Two-component regulatory system</keyword>
<evidence type="ECO:0000256" key="2">
    <source>
        <dbReference type="ARBA" id="ARBA00004651"/>
    </source>
</evidence>
<evidence type="ECO:0000256" key="7">
    <source>
        <dbReference type="ARBA" id="ARBA00022692"/>
    </source>
</evidence>
<dbReference type="SUPFAM" id="SSF55874">
    <property type="entry name" value="ATPase domain of HSP90 chaperone/DNA topoisomerase II/histidine kinase"/>
    <property type="match status" value="1"/>
</dbReference>
<keyword evidence="9 17" id="KW-0418">Kinase</keyword>
<dbReference type="InterPro" id="IPR050640">
    <property type="entry name" value="Bact_2-comp_sensor_kinase"/>
</dbReference>
<dbReference type="Gene3D" id="6.10.340.10">
    <property type="match status" value="1"/>
</dbReference>
<evidence type="ECO:0000256" key="9">
    <source>
        <dbReference type="ARBA" id="ARBA00022777"/>
    </source>
</evidence>
<comment type="catalytic activity">
    <reaction evidence="1">
        <text>ATP + protein L-histidine = ADP + protein N-phospho-L-histidine.</text>
        <dbReference type="EC" id="2.7.13.3"/>
    </reaction>
</comment>
<evidence type="ECO:0000256" key="8">
    <source>
        <dbReference type="ARBA" id="ARBA00022741"/>
    </source>
</evidence>
<feature type="domain" description="Histidine kinase" evidence="15">
    <location>
        <begin position="478"/>
        <end position="588"/>
    </location>
</feature>
<evidence type="ECO:0000256" key="10">
    <source>
        <dbReference type="ARBA" id="ARBA00022840"/>
    </source>
</evidence>
<dbReference type="Pfam" id="PF00672">
    <property type="entry name" value="HAMP"/>
    <property type="match status" value="1"/>
</dbReference>
<dbReference type="SMART" id="SM00304">
    <property type="entry name" value="HAMP"/>
    <property type="match status" value="1"/>
</dbReference>
<gene>
    <name evidence="17" type="ORF">ACFO3S_25505</name>
</gene>
<dbReference type="InterPro" id="IPR033479">
    <property type="entry name" value="dCache_1"/>
</dbReference>
<keyword evidence="11 14" id="KW-1133">Transmembrane helix</keyword>
<feature type="transmembrane region" description="Helical" evidence="14">
    <location>
        <begin position="295"/>
        <end position="314"/>
    </location>
</feature>
<keyword evidence="7 14" id="KW-0812">Transmembrane</keyword>
<dbReference type="GO" id="GO:0004673">
    <property type="term" value="F:protein histidine kinase activity"/>
    <property type="evidence" value="ECO:0007669"/>
    <property type="project" value="UniProtKB-EC"/>
</dbReference>
<evidence type="ECO:0000256" key="3">
    <source>
        <dbReference type="ARBA" id="ARBA00012438"/>
    </source>
</evidence>
<dbReference type="Proteomes" id="UP001596028">
    <property type="component" value="Unassembled WGS sequence"/>
</dbReference>
<evidence type="ECO:0000259" key="16">
    <source>
        <dbReference type="PROSITE" id="PS50885"/>
    </source>
</evidence>
<dbReference type="EMBL" id="JBHSEP010000028">
    <property type="protein sequence ID" value="MFC4601619.1"/>
    <property type="molecule type" value="Genomic_DNA"/>
</dbReference>
<name>A0ABV9FN32_9BACL</name>
<dbReference type="InterPro" id="IPR036890">
    <property type="entry name" value="HATPase_C_sf"/>
</dbReference>
<keyword evidence="5" id="KW-0597">Phosphoprotein</keyword>
<dbReference type="Pfam" id="PF02518">
    <property type="entry name" value="HATPase_c"/>
    <property type="match status" value="1"/>
</dbReference>
<dbReference type="InterPro" id="IPR010559">
    <property type="entry name" value="Sig_transdc_His_kin_internal"/>
</dbReference>
<keyword evidence="13 14" id="KW-0472">Membrane</keyword>
<feature type="transmembrane region" description="Helical" evidence="14">
    <location>
        <begin position="12"/>
        <end position="36"/>
    </location>
</feature>
<evidence type="ECO:0000256" key="14">
    <source>
        <dbReference type="SAM" id="Phobius"/>
    </source>
</evidence>
<dbReference type="SUPFAM" id="SSF158472">
    <property type="entry name" value="HAMP domain-like"/>
    <property type="match status" value="1"/>
</dbReference>
<dbReference type="SMART" id="SM00387">
    <property type="entry name" value="HATPase_c"/>
    <property type="match status" value="1"/>
</dbReference>
<comment type="caution">
    <text evidence="17">The sequence shown here is derived from an EMBL/GenBank/DDBJ whole genome shotgun (WGS) entry which is preliminary data.</text>
</comment>
<evidence type="ECO:0000256" key="11">
    <source>
        <dbReference type="ARBA" id="ARBA00022989"/>
    </source>
</evidence>
<evidence type="ECO:0000256" key="12">
    <source>
        <dbReference type="ARBA" id="ARBA00023012"/>
    </source>
</evidence>
<dbReference type="Gene3D" id="3.30.565.10">
    <property type="entry name" value="Histidine kinase-like ATPase, C-terminal domain"/>
    <property type="match status" value="1"/>
</dbReference>
<evidence type="ECO:0000259" key="15">
    <source>
        <dbReference type="PROSITE" id="PS50109"/>
    </source>
</evidence>
<dbReference type="EC" id="2.7.13.3" evidence="3"/>
<evidence type="ECO:0000256" key="6">
    <source>
        <dbReference type="ARBA" id="ARBA00022679"/>
    </source>
</evidence>
<dbReference type="PROSITE" id="PS50885">
    <property type="entry name" value="HAMP"/>
    <property type="match status" value="1"/>
</dbReference>
<dbReference type="PRINTS" id="PR00344">
    <property type="entry name" value="BCTRLSENSOR"/>
</dbReference>
<reference evidence="18" key="1">
    <citation type="journal article" date="2019" name="Int. J. Syst. Evol. Microbiol.">
        <title>The Global Catalogue of Microorganisms (GCM) 10K type strain sequencing project: providing services to taxonomists for standard genome sequencing and annotation.</title>
        <authorList>
            <consortium name="The Broad Institute Genomics Platform"/>
            <consortium name="The Broad Institute Genome Sequencing Center for Infectious Disease"/>
            <person name="Wu L."/>
            <person name="Ma J."/>
        </authorList>
    </citation>
    <scope>NUCLEOTIDE SEQUENCE [LARGE SCALE GENOMIC DNA]</scope>
    <source>
        <strain evidence="18">CCUG 49571</strain>
    </source>
</reference>
<evidence type="ECO:0000313" key="17">
    <source>
        <dbReference type="EMBL" id="MFC4601619.1"/>
    </source>
</evidence>
<evidence type="ECO:0000256" key="4">
    <source>
        <dbReference type="ARBA" id="ARBA00022475"/>
    </source>
</evidence>
<dbReference type="Pfam" id="PF06580">
    <property type="entry name" value="His_kinase"/>
    <property type="match status" value="1"/>
</dbReference>
<proteinExistence type="predicted"/>
<comment type="subcellular location">
    <subcellularLocation>
        <location evidence="2">Cell membrane</location>
        <topology evidence="2">Multi-pass membrane protein</topology>
    </subcellularLocation>
</comment>
<dbReference type="Pfam" id="PF02743">
    <property type="entry name" value="dCache_1"/>
    <property type="match status" value="1"/>
</dbReference>
<sequence length="605" mass="68613">MKWFLRLSVRNKLLMVYTPLVLLPTFLVTIIGYVVFTGEAERSISSYVSQTASQTSRHLDTYMDELERISLLPYFHKEIMTLMGREGDGDDSEVVYQEYKVANQMFADVMLNPRTDLMAVFLYRNDERLYFTARYNAQLNPEYAFSESKLHRLALEANGQAVFVGNSNDGRVLNANNPVFSVARLVKSENGVPLGTIIIDANFNGVADLMANIGLGNKTNVLIFDSGNSLLYEKDQFELPDLDIDKYKSDGIRLLKLQKGFFLVATNTSVKTNWKTMIIVPFDELNHSIVTIRQLLFFVAVALMLLLLLLTYRFSGMITRQLRSIRELMKQVEIGNYNVSLDRLHQDEIGDLGRAFNKMSARINELVHQVLEVRYRQMKAELDNLKMQIRPHFLYNTLESIRALAEVKNNYELVDMAGALGALLRYNIKNHDSLVLLDQEFRYVRYYIRIQEISLSHSFQVSVQVDSRILQYYTLPFILQPIVENALQHGLYGMRSGGLLTLTGQLVGGHILIVVSDNGKGIPKNRLEQINALLEREKDNAFVEDGVGVGLLNVNKRIKMVHGAEYGIVLDSIPGAGTSVYIKLPTLRDGAANTLPSFHVNEEGE</sequence>
<organism evidence="17 18">
    <name type="scientific">Cohnella hongkongensis</name>
    <dbReference type="NCBI Taxonomy" id="178337"/>
    <lineage>
        <taxon>Bacteria</taxon>
        <taxon>Bacillati</taxon>
        <taxon>Bacillota</taxon>
        <taxon>Bacilli</taxon>
        <taxon>Bacillales</taxon>
        <taxon>Paenibacillaceae</taxon>
        <taxon>Cohnella</taxon>
    </lineage>
</organism>
<dbReference type="CDD" id="cd06225">
    <property type="entry name" value="HAMP"/>
    <property type="match status" value="1"/>
</dbReference>
<evidence type="ECO:0000256" key="5">
    <source>
        <dbReference type="ARBA" id="ARBA00022553"/>
    </source>
</evidence>
<dbReference type="PANTHER" id="PTHR34220">
    <property type="entry name" value="SENSOR HISTIDINE KINASE YPDA"/>
    <property type="match status" value="1"/>
</dbReference>
<keyword evidence="10" id="KW-0067">ATP-binding</keyword>
<keyword evidence="8" id="KW-0547">Nucleotide-binding</keyword>
<dbReference type="InterPro" id="IPR004358">
    <property type="entry name" value="Sig_transdc_His_kin-like_C"/>
</dbReference>
<dbReference type="PANTHER" id="PTHR34220:SF7">
    <property type="entry name" value="SENSOR HISTIDINE KINASE YPDA"/>
    <property type="match status" value="1"/>
</dbReference>
<evidence type="ECO:0000256" key="1">
    <source>
        <dbReference type="ARBA" id="ARBA00000085"/>
    </source>
</evidence>
<evidence type="ECO:0000256" key="13">
    <source>
        <dbReference type="ARBA" id="ARBA00023136"/>
    </source>
</evidence>